<evidence type="ECO:0000256" key="5">
    <source>
        <dbReference type="ARBA" id="ARBA00023136"/>
    </source>
</evidence>
<feature type="transmembrane region" description="Helical" evidence="8">
    <location>
        <begin position="475"/>
        <end position="494"/>
    </location>
</feature>
<comment type="subcellular location">
    <subcellularLocation>
        <location evidence="1">Membrane</location>
        <topology evidence="1">Multi-pass membrane protein</topology>
    </subcellularLocation>
</comment>
<dbReference type="GO" id="GO:0005332">
    <property type="term" value="F:gamma-aminobutyric acid:sodium:chloride symporter activity"/>
    <property type="evidence" value="ECO:0007669"/>
    <property type="project" value="Ensembl"/>
</dbReference>
<protein>
    <submittedName>
        <fullName evidence="9">Solute carrier family 6 member 11</fullName>
    </submittedName>
</protein>
<evidence type="ECO:0000256" key="7">
    <source>
        <dbReference type="SAM" id="MobiDB-lite"/>
    </source>
</evidence>
<keyword evidence="2" id="KW-0813">Transport</keyword>
<dbReference type="PROSITE" id="PS50267">
    <property type="entry name" value="NA_NEUROTRAN_SYMP_3"/>
    <property type="match status" value="1"/>
</dbReference>
<feature type="compositionally biased region" description="Basic and acidic residues" evidence="7">
    <location>
        <begin position="14"/>
        <end position="23"/>
    </location>
</feature>
<dbReference type="GeneTree" id="ENSGT00940000157569"/>
<evidence type="ECO:0000256" key="8">
    <source>
        <dbReference type="SAM" id="Phobius"/>
    </source>
</evidence>
<keyword evidence="4 8" id="KW-1133">Transmembrane helix</keyword>
<feature type="transmembrane region" description="Helical" evidence="8">
    <location>
        <begin position="207"/>
        <end position="226"/>
    </location>
</feature>
<evidence type="ECO:0000256" key="6">
    <source>
        <dbReference type="PIRSR" id="PIRSR600175-1"/>
    </source>
</evidence>
<gene>
    <name evidence="9" type="primary">SLC6A11</name>
</gene>
<evidence type="ECO:0000256" key="1">
    <source>
        <dbReference type="ARBA" id="ARBA00004141"/>
    </source>
</evidence>
<dbReference type="PANTHER" id="PTHR11616">
    <property type="entry name" value="SODIUM/CHLORIDE DEPENDENT TRANSPORTER"/>
    <property type="match status" value="1"/>
</dbReference>
<keyword evidence="3 8" id="KW-0812">Transmembrane</keyword>
<feature type="region of interest" description="Disordered" evidence="7">
    <location>
        <begin position="1"/>
        <end position="48"/>
    </location>
</feature>
<reference evidence="9" key="1">
    <citation type="submission" date="2023-09" db="UniProtKB">
        <authorList>
            <consortium name="Ensembl"/>
        </authorList>
    </citation>
    <scope>IDENTIFICATION</scope>
</reference>
<feature type="transmembrane region" description="Helical" evidence="8">
    <location>
        <begin position="232"/>
        <end position="252"/>
    </location>
</feature>
<organism evidence="9">
    <name type="scientific">Balaenoptera musculus</name>
    <name type="common">Blue whale</name>
    <dbReference type="NCBI Taxonomy" id="9771"/>
    <lineage>
        <taxon>Eukaryota</taxon>
        <taxon>Metazoa</taxon>
        <taxon>Chordata</taxon>
        <taxon>Craniata</taxon>
        <taxon>Vertebrata</taxon>
        <taxon>Euteleostomi</taxon>
        <taxon>Mammalia</taxon>
        <taxon>Eutheria</taxon>
        <taxon>Laurasiatheria</taxon>
        <taxon>Artiodactyla</taxon>
        <taxon>Whippomorpha</taxon>
        <taxon>Cetacea</taxon>
        <taxon>Mysticeti</taxon>
        <taxon>Balaenopteridae</taxon>
        <taxon>Balaenoptera</taxon>
    </lineage>
</organism>
<evidence type="ECO:0000256" key="4">
    <source>
        <dbReference type="ARBA" id="ARBA00022989"/>
    </source>
</evidence>
<name>A0A8C0D2N8_BALMU</name>
<feature type="transmembrane region" description="Helical" evidence="8">
    <location>
        <begin position="143"/>
        <end position="160"/>
    </location>
</feature>
<dbReference type="PRINTS" id="PR00176">
    <property type="entry name" value="NANEUSMPORT"/>
</dbReference>
<feature type="compositionally biased region" description="Basic and acidic residues" evidence="7">
    <location>
        <begin position="37"/>
        <end position="48"/>
    </location>
</feature>
<accession>A0A8C0D2N8</accession>
<feature type="transmembrane region" description="Helical" evidence="8">
    <location>
        <begin position="514"/>
        <end position="535"/>
    </location>
</feature>
<keyword evidence="5 8" id="KW-0472">Membrane</keyword>
<dbReference type="GO" id="GO:0005369">
    <property type="term" value="F:taurine:sodium symporter activity"/>
    <property type="evidence" value="ECO:0007669"/>
    <property type="project" value="Ensembl"/>
</dbReference>
<dbReference type="PRINTS" id="PR01197">
    <property type="entry name" value="GAT3TRNSPORT"/>
</dbReference>
<feature type="transmembrane region" description="Helical" evidence="8">
    <location>
        <begin position="295"/>
        <end position="322"/>
    </location>
</feature>
<feature type="binding site" evidence="6">
    <location>
        <position position="370"/>
    </location>
    <ligand>
        <name>Na(+)</name>
        <dbReference type="ChEBI" id="CHEBI:29101"/>
        <label>1</label>
    </ligand>
</feature>
<evidence type="ECO:0000313" key="9">
    <source>
        <dbReference type="Ensembl" id="ENSBMSP00010013318.1"/>
    </source>
</evidence>
<dbReference type="Pfam" id="PF00209">
    <property type="entry name" value="SNF"/>
    <property type="match status" value="1"/>
</dbReference>
<feature type="transmembrane region" description="Helical" evidence="8">
    <location>
        <begin position="430"/>
        <end position="454"/>
    </location>
</feature>
<feature type="binding site" evidence="6">
    <location>
        <position position="65"/>
    </location>
    <ligand>
        <name>Na(+)</name>
        <dbReference type="ChEBI" id="CHEBI:29101"/>
        <label>1</label>
    </ligand>
</feature>
<feature type="binding site" evidence="6">
    <location>
        <position position="302"/>
    </location>
    <ligand>
        <name>Na(+)</name>
        <dbReference type="ChEBI" id="CHEBI:29101"/>
        <label>1</label>
    </ligand>
</feature>
<feature type="binding site" evidence="6">
    <location>
        <position position="371"/>
    </location>
    <ligand>
        <name>Na(+)</name>
        <dbReference type="ChEBI" id="CHEBI:29101"/>
        <label>1</label>
    </ligand>
</feature>
<dbReference type="GO" id="GO:0046872">
    <property type="term" value="F:metal ion binding"/>
    <property type="evidence" value="ECO:0007669"/>
    <property type="project" value="UniProtKB-KW"/>
</dbReference>
<dbReference type="OMA" id="KRWKYAG"/>
<sequence>MTAEKALPLGNGKAAEEARESEVLRGGGGSGGAASARDPRDKRDKAVHERGHWNNKVEFVLSVAGEIIGLGNVWRFPYLCYKNGGGEAARGPEENGLGEASPVGAGTLGQFTSEGGITCWRKVCPLFEGIGYATQVIEAHLNVYYIIILAWAIFYLKYCVEFQKLNATNHSHVSLQNATSPVMEFWERRVLAISDGIEHIGNLRWELALCLLAAWTICYFCIWKGTKSTGKVVYVTATFPYVMLLILLIRGVTLPGASEGIKFYLYPDLSRLSDPQVWVDAGTYNNYNNNCYRDCIMLCCLNSGTSFMAGFAIFSVLGFMAYEQGVPIAEVAESGPGLAFIAYPKAVTMIPLSPLWATLFFMMLIFLGLDSQFVCVESLVTAVVDMYPKVFRRGYRRELLILALSVTSYFLGLVMLTEGGMYIFQLFDSYAASGMCLLFVAIFECICIGWVYGSNRFYDNIEDMIGYRPFSLIKWCWKVVTPGICAGIFIFFLVKYKPLKYNNIYTYPAWGYGIGWLMALSSMLCIPLWVFIKVWKTEGTLPEKFRKLTTPSADLNTRGKLGAAPRTVTVNDCDAKLKGDGTIAAITEKETHF</sequence>
<evidence type="ECO:0000256" key="3">
    <source>
        <dbReference type="ARBA" id="ARBA00022692"/>
    </source>
</evidence>
<dbReference type="InterPro" id="IPR000175">
    <property type="entry name" value="Na/ntran_symport"/>
</dbReference>
<dbReference type="PANTHER" id="PTHR11616:SF124">
    <property type="entry name" value="SODIUM- AND CHLORIDE-DEPENDENT GABA TRANSPORTER 3"/>
    <property type="match status" value="1"/>
</dbReference>
<feature type="transmembrane region" description="Helical" evidence="8">
    <location>
        <begin position="399"/>
        <end position="424"/>
    </location>
</feature>
<dbReference type="GO" id="GO:0042995">
    <property type="term" value="C:cell projection"/>
    <property type="evidence" value="ECO:0007669"/>
    <property type="project" value="TreeGrafter"/>
</dbReference>
<dbReference type="Ensembl" id="ENSBMST00010014784.1">
    <property type="protein sequence ID" value="ENSBMSP00010013318.1"/>
    <property type="gene ID" value="ENSBMSG00010009702.1"/>
</dbReference>
<dbReference type="InterPro" id="IPR002982">
    <property type="entry name" value="Na/ntran_symport_GABA_GAT3"/>
</dbReference>
<dbReference type="InterPro" id="IPR037272">
    <property type="entry name" value="SNS_sf"/>
</dbReference>
<feature type="binding site" evidence="6">
    <location>
        <position position="367"/>
    </location>
    <ligand>
        <name>Na(+)</name>
        <dbReference type="ChEBI" id="CHEBI:29101"/>
        <label>1</label>
    </ligand>
</feature>
<dbReference type="GO" id="GO:0045202">
    <property type="term" value="C:synapse"/>
    <property type="evidence" value="ECO:0007669"/>
    <property type="project" value="Ensembl"/>
</dbReference>
<dbReference type="GO" id="GO:0001504">
    <property type="term" value="P:neurotransmitter uptake"/>
    <property type="evidence" value="ECO:0007669"/>
    <property type="project" value="Ensembl"/>
</dbReference>
<dbReference type="SUPFAM" id="SSF161070">
    <property type="entry name" value="SNF-like"/>
    <property type="match status" value="2"/>
</dbReference>
<proteinExistence type="predicted"/>
<dbReference type="GO" id="GO:0005886">
    <property type="term" value="C:plasma membrane"/>
    <property type="evidence" value="ECO:0007669"/>
    <property type="project" value="InterPro"/>
</dbReference>
<keyword evidence="6" id="KW-0915">Sodium</keyword>
<dbReference type="AlphaFoldDB" id="A0A8C0D2N8"/>
<feature type="binding site" evidence="6">
    <location>
        <position position="72"/>
    </location>
    <ligand>
        <name>Na(+)</name>
        <dbReference type="ChEBI" id="CHEBI:29101"/>
        <label>1</label>
    </ligand>
</feature>
<evidence type="ECO:0000256" key="2">
    <source>
        <dbReference type="ARBA" id="ARBA00022448"/>
    </source>
</evidence>
<keyword evidence="6" id="KW-0479">Metal-binding</keyword>